<name>A0A7J2TIX5_ARCFL</name>
<dbReference type="GO" id="GO:0009231">
    <property type="term" value="P:riboflavin biosynthetic process"/>
    <property type="evidence" value="ECO:0007669"/>
    <property type="project" value="UniProtKB-UniRule"/>
</dbReference>
<keyword evidence="7 10" id="KW-0862">Zinc</keyword>
<dbReference type="PANTHER" id="PTHR21327:SF18">
    <property type="entry name" value="3,4-DIHYDROXY-2-BUTANONE 4-PHOSPHATE SYNTHASE"/>
    <property type="match status" value="1"/>
</dbReference>
<feature type="active site" description="Proton acceptor" evidence="10">
    <location>
        <position position="309"/>
    </location>
</feature>
<accession>A0A7J2TIX5</accession>
<dbReference type="UniPathway" id="UPA00275">
    <property type="reaction ID" value="UER00400"/>
</dbReference>
<gene>
    <name evidence="10 12" type="primary">ribA</name>
    <name evidence="12" type="ORF">ENP88_05035</name>
</gene>
<sequence>MESLIEQLRSGKFVIVCENDACYLCIPAELVNAEKVNFIMRNCDEIRISLPWSIISFLGLNKFYYINGNFIPIDPKKERISAEDRAEFIRKIVNSSISFSEIKVPGRIFVEETKEMGVLERPGIAEACSDLARLSGFKAIAMYAPLLNPKGEVADQSYAREFALKNEMPIISIKELIEFRLKTEKIVERVVEATLPTKFYGTFKAIGYRSPMGEILVLVKGDVSHGDVLVRIHSECLTGDVLHSLRCDCGEQLENALKMIDREGRGVMIYMKGQEGRGIGLINKLMTYRLQENGVDTVDANIRLGFPPDMRSYGISAQILMDLGVKSVRLLTNNPLKIAELAKYGFKVKREAIEVEPTEANIAYLKAKRDKMGHMICIND</sequence>
<dbReference type="FunFam" id="3.40.50.10990:FF:000001">
    <property type="entry name" value="Riboflavin biosynthesis protein RibBA"/>
    <property type="match status" value="1"/>
</dbReference>
<comment type="function">
    <text evidence="10">Catalyzes the conversion of GTP to 2,5-diamino-6-ribosylamino-4(3H)-pyrimidinone 5'-phosphate (DARP), formate and pyrophosphate.</text>
</comment>
<protein>
    <recommendedName>
        <fullName evidence="10">GTP cyclohydrolase-2</fullName>
        <ecNumber evidence="10">3.5.4.25</ecNumber>
    </recommendedName>
    <alternativeName>
        <fullName evidence="10">GTP cyclohydrolase II</fullName>
    </alternativeName>
</protein>
<evidence type="ECO:0000259" key="11">
    <source>
        <dbReference type="Pfam" id="PF00925"/>
    </source>
</evidence>
<dbReference type="InterPro" id="IPR000422">
    <property type="entry name" value="DHBP_synthase_RibB"/>
</dbReference>
<dbReference type="NCBIfam" id="NF001591">
    <property type="entry name" value="PRK00393.1"/>
    <property type="match status" value="1"/>
</dbReference>
<feature type="binding site" evidence="10">
    <location>
        <position position="236"/>
    </location>
    <ligand>
        <name>Zn(2+)</name>
        <dbReference type="ChEBI" id="CHEBI:29105"/>
        <note>catalytic</note>
    </ligand>
</feature>
<keyword evidence="3 10" id="KW-0686">Riboflavin biosynthesis</keyword>
<feature type="active site" description="Nucleophile" evidence="10">
    <location>
        <position position="311"/>
    </location>
</feature>
<keyword evidence="5 10" id="KW-0547">Nucleotide-binding</keyword>
<comment type="similarity">
    <text evidence="2">In the N-terminal section; belongs to the DHBP synthase family.</text>
</comment>
<feature type="binding site" evidence="10">
    <location>
        <position position="249"/>
    </location>
    <ligand>
        <name>Zn(2+)</name>
        <dbReference type="ChEBI" id="CHEBI:29105"/>
        <note>catalytic</note>
    </ligand>
</feature>
<feature type="binding site" evidence="10">
    <location>
        <begin position="231"/>
        <end position="235"/>
    </location>
    <ligand>
        <name>GTP</name>
        <dbReference type="ChEBI" id="CHEBI:37565"/>
    </ligand>
</feature>
<dbReference type="SUPFAM" id="SSF55821">
    <property type="entry name" value="YrdC/RibB"/>
    <property type="match status" value="1"/>
</dbReference>
<evidence type="ECO:0000256" key="1">
    <source>
        <dbReference type="ARBA" id="ARBA00004853"/>
    </source>
</evidence>
<evidence type="ECO:0000256" key="9">
    <source>
        <dbReference type="ARBA" id="ARBA00049295"/>
    </source>
</evidence>
<dbReference type="Pfam" id="PF00926">
    <property type="entry name" value="DHBP_synthase"/>
    <property type="match status" value="1"/>
</dbReference>
<feature type="binding site" evidence="10">
    <location>
        <begin position="275"/>
        <end position="277"/>
    </location>
    <ligand>
        <name>GTP</name>
        <dbReference type="ChEBI" id="CHEBI:37565"/>
    </ligand>
</feature>
<evidence type="ECO:0000256" key="3">
    <source>
        <dbReference type="ARBA" id="ARBA00022619"/>
    </source>
</evidence>
<dbReference type="GO" id="GO:0008270">
    <property type="term" value="F:zinc ion binding"/>
    <property type="evidence" value="ECO:0007669"/>
    <property type="project" value="UniProtKB-UniRule"/>
</dbReference>
<dbReference type="EMBL" id="DSLA01000079">
    <property type="protein sequence ID" value="HEH35505.1"/>
    <property type="molecule type" value="Genomic_DNA"/>
</dbReference>
<comment type="pathway">
    <text evidence="1 10">Cofactor biosynthesis; riboflavin biosynthesis; 5-amino-6-(D-ribitylamino)uracil from GTP: step 1/4.</text>
</comment>
<feature type="binding site" evidence="10">
    <location>
        <position position="252"/>
    </location>
    <ligand>
        <name>GTP</name>
        <dbReference type="ChEBI" id="CHEBI:37565"/>
    </ligand>
</feature>
<comment type="catalytic activity">
    <reaction evidence="9 10">
        <text>GTP + 4 H2O = 2,5-diamino-6-hydroxy-4-(5-phosphoribosylamino)-pyrimidine + formate + 2 phosphate + 3 H(+)</text>
        <dbReference type="Rhea" id="RHEA:23704"/>
        <dbReference type="ChEBI" id="CHEBI:15377"/>
        <dbReference type="ChEBI" id="CHEBI:15378"/>
        <dbReference type="ChEBI" id="CHEBI:15740"/>
        <dbReference type="ChEBI" id="CHEBI:37565"/>
        <dbReference type="ChEBI" id="CHEBI:43474"/>
        <dbReference type="ChEBI" id="CHEBI:58614"/>
        <dbReference type="EC" id="3.5.4.25"/>
    </reaction>
</comment>
<evidence type="ECO:0000256" key="5">
    <source>
        <dbReference type="ARBA" id="ARBA00022741"/>
    </source>
</evidence>
<reference evidence="12" key="1">
    <citation type="journal article" date="2020" name="mSystems">
        <title>Genome- and Community-Level Interaction Insights into Carbon Utilization and Element Cycling Functions of Hydrothermarchaeota in Hydrothermal Sediment.</title>
        <authorList>
            <person name="Zhou Z."/>
            <person name="Liu Y."/>
            <person name="Xu W."/>
            <person name="Pan J."/>
            <person name="Luo Z.H."/>
            <person name="Li M."/>
        </authorList>
    </citation>
    <scope>NUCLEOTIDE SEQUENCE [LARGE SCALE GENOMIC DNA]</scope>
    <source>
        <strain evidence="12">SpSt-26</strain>
    </source>
</reference>
<dbReference type="PANTHER" id="PTHR21327">
    <property type="entry name" value="GTP CYCLOHYDROLASE II-RELATED"/>
    <property type="match status" value="1"/>
</dbReference>
<comment type="caution">
    <text evidence="12">The sequence shown here is derived from an EMBL/GenBank/DDBJ whole genome shotgun (WGS) entry which is preliminary data.</text>
</comment>
<feature type="binding site" evidence="10">
    <location>
        <position position="337"/>
    </location>
    <ligand>
        <name>GTP</name>
        <dbReference type="ChEBI" id="CHEBI:37565"/>
    </ligand>
</feature>
<evidence type="ECO:0000256" key="10">
    <source>
        <dbReference type="HAMAP-Rule" id="MF_00179"/>
    </source>
</evidence>
<dbReference type="InterPro" id="IPR032677">
    <property type="entry name" value="GTP_cyclohydro_II"/>
</dbReference>
<keyword evidence="4 10" id="KW-0479">Metal-binding</keyword>
<organism evidence="12">
    <name type="scientific">Archaeoglobus fulgidus</name>
    <dbReference type="NCBI Taxonomy" id="2234"/>
    <lineage>
        <taxon>Archaea</taxon>
        <taxon>Methanobacteriati</taxon>
        <taxon>Methanobacteriota</taxon>
        <taxon>Archaeoglobi</taxon>
        <taxon>Archaeoglobales</taxon>
        <taxon>Archaeoglobaceae</taxon>
        <taxon>Archaeoglobus</taxon>
    </lineage>
</organism>
<evidence type="ECO:0000256" key="7">
    <source>
        <dbReference type="ARBA" id="ARBA00022833"/>
    </source>
</evidence>
<feature type="domain" description="GTP cyclohydrolase II" evidence="11">
    <location>
        <begin position="188"/>
        <end position="350"/>
    </location>
</feature>
<dbReference type="GO" id="GO:0005525">
    <property type="term" value="F:GTP binding"/>
    <property type="evidence" value="ECO:0007669"/>
    <property type="project" value="UniProtKB-KW"/>
</dbReference>
<dbReference type="Gene3D" id="3.40.50.10990">
    <property type="entry name" value="GTP cyclohydrolase II"/>
    <property type="match status" value="1"/>
</dbReference>
<dbReference type="GO" id="GO:0005829">
    <property type="term" value="C:cytosol"/>
    <property type="evidence" value="ECO:0007669"/>
    <property type="project" value="TreeGrafter"/>
</dbReference>
<evidence type="ECO:0000256" key="6">
    <source>
        <dbReference type="ARBA" id="ARBA00022801"/>
    </source>
</evidence>
<dbReference type="NCBIfam" id="TIGR00505">
    <property type="entry name" value="ribA"/>
    <property type="match status" value="1"/>
</dbReference>
<feature type="binding site" evidence="10">
    <location>
        <position position="332"/>
    </location>
    <ligand>
        <name>GTP</name>
        <dbReference type="ChEBI" id="CHEBI:37565"/>
    </ligand>
</feature>
<dbReference type="HAMAP" id="MF_00179">
    <property type="entry name" value="RibA"/>
    <property type="match status" value="1"/>
</dbReference>
<dbReference type="InterPro" id="IPR017945">
    <property type="entry name" value="DHBP_synth_RibB-like_a/b_dom"/>
</dbReference>
<comment type="similarity">
    <text evidence="10">Belongs to the GTP cyclohydrolase II family.</text>
</comment>
<feature type="binding site" evidence="10">
    <location>
        <position position="247"/>
    </location>
    <ligand>
        <name>Zn(2+)</name>
        <dbReference type="ChEBI" id="CHEBI:29105"/>
        <note>catalytic</note>
    </ligand>
</feature>
<dbReference type="Pfam" id="PF00925">
    <property type="entry name" value="GTP_cyclohydro2"/>
    <property type="match status" value="1"/>
</dbReference>
<dbReference type="InterPro" id="IPR000926">
    <property type="entry name" value="RibA"/>
</dbReference>
<evidence type="ECO:0000256" key="4">
    <source>
        <dbReference type="ARBA" id="ARBA00022723"/>
    </source>
</evidence>
<evidence type="ECO:0000256" key="8">
    <source>
        <dbReference type="ARBA" id="ARBA00023134"/>
    </source>
</evidence>
<dbReference type="CDD" id="cd00641">
    <property type="entry name" value="GTP_cyclohydro2"/>
    <property type="match status" value="1"/>
</dbReference>
<dbReference type="InterPro" id="IPR036144">
    <property type="entry name" value="RibA-like_sf"/>
</dbReference>
<evidence type="ECO:0000256" key="2">
    <source>
        <dbReference type="ARBA" id="ARBA00005520"/>
    </source>
</evidence>
<dbReference type="GO" id="GO:0008686">
    <property type="term" value="F:3,4-dihydroxy-2-butanone-4-phosphate synthase activity"/>
    <property type="evidence" value="ECO:0007669"/>
    <property type="project" value="InterPro"/>
</dbReference>
<feature type="binding site" evidence="10">
    <location>
        <position position="297"/>
    </location>
    <ligand>
        <name>GTP</name>
        <dbReference type="ChEBI" id="CHEBI:37565"/>
    </ligand>
</feature>
<keyword evidence="8 10" id="KW-0342">GTP-binding</keyword>
<keyword evidence="6 10" id="KW-0378">Hydrolase</keyword>
<dbReference type="SUPFAM" id="SSF142695">
    <property type="entry name" value="RibA-like"/>
    <property type="match status" value="1"/>
</dbReference>
<comment type="cofactor">
    <cofactor evidence="10">
        <name>Zn(2+)</name>
        <dbReference type="ChEBI" id="CHEBI:29105"/>
    </cofactor>
    <text evidence="10">Binds 1 zinc ion per subunit.</text>
</comment>
<evidence type="ECO:0000313" key="12">
    <source>
        <dbReference type="EMBL" id="HEH35505.1"/>
    </source>
</evidence>
<dbReference type="Gene3D" id="3.90.870.10">
    <property type="entry name" value="DHBP synthase"/>
    <property type="match status" value="1"/>
</dbReference>
<dbReference type="EC" id="3.5.4.25" evidence="10"/>
<dbReference type="PIRSF" id="PIRSF001259">
    <property type="entry name" value="RibA"/>
    <property type="match status" value="1"/>
</dbReference>
<proteinExistence type="inferred from homology"/>
<dbReference type="GO" id="GO:0003935">
    <property type="term" value="F:GTP cyclohydrolase II activity"/>
    <property type="evidence" value="ECO:0007669"/>
    <property type="project" value="UniProtKB-UniRule"/>
</dbReference>
<dbReference type="AlphaFoldDB" id="A0A7J2TIX5"/>